<reference evidence="1" key="1">
    <citation type="submission" date="2018-02" db="EMBL/GenBank/DDBJ databases">
        <authorList>
            <person name="Cohen D.B."/>
            <person name="Kent A.D."/>
        </authorList>
    </citation>
    <scope>NUCLEOTIDE SEQUENCE</scope>
</reference>
<name>A0A2N9HM71_FAGSY</name>
<accession>A0A2N9HM71</accession>
<dbReference type="AlphaFoldDB" id="A0A2N9HM71"/>
<protein>
    <submittedName>
        <fullName evidence="1">Uncharacterized protein</fullName>
    </submittedName>
</protein>
<gene>
    <name evidence="1" type="ORF">FSB_LOCUS40725</name>
</gene>
<sequence>MDLSFGRGFTEFVKLSPFKSSVASSDDDDEDDDSSLTRVKVVVGTREGPWDMAILNYHWALSFAWPTIGTKPTV</sequence>
<evidence type="ECO:0000313" key="1">
    <source>
        <dbReference type="EMBL" id="SPD12843.1"/>
    </source>
</evidence>
<organism evidence="1">
    <name type="scientific">Fagus sylvatica</name>
    <name type="common">Beechnut</name>
    <dbReference type="NCBI Taxonomy" id="28930"/>
    <lineage>
        <taxon>Eukaryota</taxon>
        <taxon>Viridiplantae</taxon>
        <taxon>Streptophyta</taxon>
        <taxon>Embryophyta</taxon>
        <taxon>Tracheophyta</taxon>
        <taxon>Spermatophyta</taxon>
        <taxon>Magnoliopsida</taxon>
        <taxon>eudicotyledons</taxon>
        <taxon>Gunneridae</taxon>
        <taxon>Pentapetalae</taxon>
        <taxon>rosids</taxon>
        <taxon>fabids</taxon>
        <taxon>Fagales</taxon>
        <taxon>Fagaceae</taxon>
        <taxon>Fagus</taxon>
    </lineage>
</organism>
<dbReference type="EMBL" id="OIVN01003669">
    <property type="protein sequence ID" value="SPD12843.1"/>
    <property type="molecule type" value="Genomic_DNA"/>
</dbReference>
<proteinExistence type="predicted"/>